<dbReference type="CDD" id="cd16325">
    <property type="entry name" value="LolA"/>
    <property type="match status" value="1"/>
</dbReference>
<dbReference type="PANTHER" id="PTHR35869">
    <property type="entry name" value="OUTER-MEMBRANE LIPOPROTEIN CARRIER PROTEIN"/>
    <property type="match status" value="1"/>
</dbReference>
<keyword evidence="8 10" id="KW-0653">Protein transport</keyword>
<evidence type="ECO:0000256" key="3">
    <source>
        <dbReference type="ARBA" id="ARBA00011245"/>
    </source>
</evidence>
<keyword evidence="11" id="KW-0449">Lipoprotein</keyword>
<dbReference type="Gene3D" id="2.50.20.10">
    <property type="entry name" value="Lipoprotein localisation LolA/LolB/LppX"/>
    <property type="match status" value="1"/>
</dbReference>
<dbReference type="SUPFAM" id="SSF89392">
    <property type="entry name" value="Prokaryotic lipoproteins and lipoprotein localization factors"/>
    <property type="match status" value="1"/>
</dbReference>
<keyword evidence="6 10" id="KW-0732">Signal</keyword>
<feature type="signal peptide" evidence="10">
    <location>
        <begin position="1"/>
        <end position="27"/>
    </location>
</feature>
<dbReference type="Proteomes" id="UP001232156">
    <property type="component" value="Unassembled WGS sequence"/>
</dbReference>
<comment type="function">
    <text evidence="10">Participates in the translocation of lipoproteins from the inner membrane to the outer membrane. Only forms a complex with a lipoprotein if the residue after the N-terminal Cys is not an aspartate (The Asp acts as a targeting signal to indicate that the lipoprotein should stay in the inner membrane).</text>
</comment>
<name>A0ABU1D915_9BURK</name>
<keyword evidence="12" id="KW-1185">Reference proteome</keyword>
<proteinExistence type="inferred from homology"/>
<keyword evidence="7 10" id="KW-0574">Periplasm</keyword>
<evidence type="ECO:0000256" key="10">
    <source>
        <dbReference type="HAMAP-Rule" id="MF_00240"/>
    </source>
</evidence>
<dbReference type="Pfam" id="PF03548">
    <property type="entry name" value="LolA"/>
    <property type="match status" value="1"/>
</dbReference>
<dbReference type="EMBL" id="JAUZQE010000044">
    <property type="protein sequence ID" value="MDR4126943.1"/>
    <property type="molecule type" value="Genomic_DNA"/>
</dbReference>
<feature type="chain" id="PRO_5044939099" description="Outer-membrane lipoprotein carrier protein" evidence="10">
    <location>
        <begin position="28"/>
        <end position="213"/>
    </location>
</feature>
<evidence type="ECO:0000256" key="6">
    <source>
        <dbReference type="ARBA" id="ARBA00022729"/>
    </source>
</evidence>
<dbReference type="NCBIfam" id="TIGR00547">
    <property type="entry name" value="lolA"/>
    <property type="match status" value="1"/>
</dbReference>
<comment type="subcellular location">
    <subcellularLocation>
        <location evidence="1 10">Periplasm</location>
    </subcellularLocation>
</comment>
<gene>
    <name evidence="10 11" type="primary">lolA</name>
    <name evidence="11" type="ORF">Q8947_13250</name>
</gene>
<dbReference type="InterPro" id="IPR004564">
    <property type="entry name" value="OM_lipoprot_carrier_LolA-like"/>
</dbReference>
<comment type="similarity">
    <text evidence="2 10">Belongs to the LolA family.</text>
</comment>
<evidence type="ECO:0000256" key="5">
    <source>
        <dbReference type="ARBA" id="ARBA00022448"/>
    </source>
</evidence>
<evidence type="ECO:0000256" key="9">
    <source>
        <dbReference type="ARBA" id="ARBA00023186"/>
    </source>
</evidence>
<evidence type="ECO:0000313" key="12">
    <source>
        <dbReference type="Proteomes" id="UP001232156"/>
    </source>
</evidence>
<dbReference type="InterPro" id="IPR018323">
    <property type="entry name" value="OM_lipoprot_carrier_LolA_Pbac"/>
</dbReference>
<sequence precursor="true">MMNEAGRSVARWCTALTLVLSGLPALAADAGAQLQRFVSEVSSATGRFTQQVATGQGDARPQQAGEFAFQRPGKFRWHVVKPYEQLVVSNGTVLRQYDPDLAQLTEGPVDQSIGASPAAILFGSGRLDQAFDLTPLADRDGLSWLRARPKAGDAGFAHVDIGFADDLPKRLELLDAFGQTTRITLSDIVVNATLADDAFDFEPPPDVDVVTMQ</sequence>
<dbReference type="PANTHER" id="PTHR35869:SF1">
    <property type="entry name" value="OUTER-MEMBRANE LIPOPROTEIN CARRIER PROTEIN"/>
    <property type="match status" value="1"/>
</dbReference>
<evidence type="ECO:0000256" key="1">
    <source>
        <dbReference type="ARBA" id="ARBA00004418"/>
    </source>
</evidence>
<dbReference type="InterPro" id="IPR029046">
    <property type="entry name" value="LolA/LolB/LppX"/>
</dbReference>
<comment type="subunit">
    <text evidence="3 10">Monomer.</text>
</comment>
<dbReference type="RefSeq" id="WP_347287545.1">
    <property type="nucleotide sequence ID" value="NZ_JAUZQE010000044.1"/>
</dbReference>
<keyword evidence="5 10" id="KW-0813">Transport</keyword>
<reference evidence="11 12" key="1">
    <citation type="submission" date="2023-08" db="EMBL/GenBank/DDBJ databases">
        <title>Alcaligenaceae gen. nov., a novel taxon isolated from the sludge of Yixing Pesticide Factory.</title>
        <authorList>
            <person name="Ruan L."/>
        </authorList>
    </citation>
    <scope>NUCLEOTIDE SEQUENCE [LARGE SCALE GENOMIC DNA]</scope>
    <source>
        <strain evidence="11 12">LG-2</strain>
    </source>
</reference>
<accession>A0ABU1D915</accession>
<keyword evidence="9 10" id="KW-0143">Chaperone</keyword>
<protein>
    <recommendedName>
        <fullName evidence="4 10">Outer-membrane lipoprotein carrier protein</fullName>
    </recommendedName>
</protein>
<evidence type="ECO:0000256" key="4">
    <source>
        <dbReference type="ARBA" id="ARBA00014035"/>
    </source>
</evidence>
<evidence type="ECO:0000256" key="2">
    <source>
        <dbReference type="ARBA" id="ARBA00007615"/>
    </source>
</evidence>
<dbReference type="HAMAP" id="MF_00240">
    <property type="entry name" value="LolA"/>
    <property type="match status" value="1"/>
</dbReference>
<evidence type="ECO:0000313" key="11">
    <source>
        <dbReference type="EMBL" id="MDR4126943.1"/>
    </source>
</evidence>
<comment type="caution">
    <text evidence="11">The sequence shown here is derived from an EMBL/GenBank/DDBJ whole genome shotgun (WGS) entry which is preliminary data.</text>
</comment>
<organism evidence="11 12">
    <name type="scientific">Yanghanlia caeni</name>
    <dbReference type="NCBI Taxonomy" id="3064283"/>
    <lineage>
        <taxon>Bacteria</taxon>
        <taxon>Pseudomonadati</taxon>
        <taxon>Pseudomonadota</taxon>
        <taxon>Betaproteobacteria</taxon>
        <taxon>Burkholderiales</taxon>
        <taxon>Alcaligenaceae</taxon>
        <taxon>Yanghanlia</taxon>
    </lineage>
</organism>
<evidence type="ECO:0000256" key="7">
    <source>
        <dbReference type="ARBA" id="ARBA00022764"/>
    </source>
</evidence>
<evidence type="ECO:0000256" key="8">
    <source>
        <dbReference type="ARBA" id="ARBA00022927"/>
    </source>
</evidence>